<dbReference type="InterPro" id="IPR033881">
    <property type="entry name" value="vWA_BatA_type"/>
</dbReference>
<dbReference type="Pfam" id="PF00092">
    <property type="entry name" value="VWA"/>
    <property type="match status" value="1"/>
</dbReference>
<keyword evidence="2 5" id="KW-0812">Transmembrane</keyword>
<dbReference type="SUPFAM" id="SSF53300">
    <property type="entry name" value="vWA-like"/>
    <property type="match status" value="1"/>
</dbReference>
<gene>
    <name evidence="7" type="ORF">METZ01_LOCUS348292</name>
</gene>
<organism evidence="7">
    <name type="scientific">marine metagenome</name>
    <dbReference type="NCBI Taxonomy" id="408172"/>
    <lineage>
        <taxon>unclassified sequences</taxon>
        <taxon>metagenomes</taxon>
        <taxon>ecological metagenomes</taxon>
    </lineage>
</organism>
<evidence type="ECO:0000256" key="3">
    <source>
        <dbReference type="ARBA" id="ARBA00022989"/>
    </source>
</evidence>
<feature type="transmembrane region" description="Helical" evidence="5">
    <location>
        <begin position="41"/>
        <end position="58"/>
    </location>
</feature>
<dbReference type="EMBL" id="UINC01120757">
    <property type="protein sequence ID" value="SVC95438.1"/>
    <property type="molecule type" value="Genomic_DNA"/>
</dbReference>
<evidence type="ECO:0000259" key="6">
    <source>
        <dbReference type="PROSITE" id="PS50234"/>
    </source>
</evidence>
<accession>A0A382REN5</accession>
<feature type="domain" description="VWFA" evidence="6">
    <location>
        <begin position="75"/>
        <end position="262"/>
    </location>
</feature>
<dbReference type="SMART" id="SM00327">
    <property type="entry name" value="VWA"/>
    <property type="match status" value="1"/>
</dbReference>
<protein>
    <recommendedName>
        <fullName evidence="6">VWFA domain-containing protein</fullName>
    </recommendedName>
</protein>
<keyword evidence="4 5" id="KW-0472">Membrane</keyword>
<sequence>VPIIIWWHKYKGKSLEGSMRISSSKLFSNHFRKRGNKRSKTVFVLKIITISLIIVGIARPRRIDKLQMTTVDVVDIIMVLDISSSMLAEDFQPNRLEAVKTAAQQFIENRAGDRIGLLVFAGETFIQCPLTTDKDVLVSLLNDVRVAEKEYDGTAIGMAIANATNRLRSSEAKSKVMILLSDGSNNAGELDPTTAADLASQFDIKVYTIGAATDQSLTYIPGVGRMVNEIDEETLKAIAKTTGGRYFRARDKDMLTEIYQQINDMERTEIEVKSYTRYEELFGWLLIPALMLGMGTETLTRSIFRQQT</sequence>
<evidence type="ECO:0000256" key="1">
    <source>
        <dbReference type="ARBA" id="ARBA00022475"/>
    </source>
</evidence>
<dbReference type="InterPro" id="IPR050768">
    <property type="entry name" value="UPF0353/GerABKA_families"/>
</dbReference>
<dbReference type="AlphaFoldDB" id="A0A382REN5"/>
<dbReference type="PROSITE" id="PS50234">
    <property type="entry name" value="VWFA"/>
    <property type="match status" value="1"/>
</dbReference>
<proteinExistence type="predicted"/>
<evidence type="ECO:0000256" key="5">
    <source>
        <dbReference type="SAM" id="Phobius"/>
    </source>
</evidence>
<dbReference type="PANTHER" id="PTHR22550:SF5">
    <property type="entry name" value="LEUCINE ZIPPER PROTEIN 4"/>
    <property type="match status" value="1"/>
</dbReference>
<keyword evidence="1" id="KW-1003">Cell membrane</keyword>
<evidence type="ECO:0000256" key="2">
    <source>
        <dbReference type="ARBA" id="ARBA00022692"/>
    </source>
</evidence>
<evidence type="ECO:0000313" key="7">
    <source>
        <dbReference type="EMBL" id="SVC95438.1"/>
    </source>
</evidence>
<dbReference type="InterPro" id="IPR036465">
    <property type="entry name" value="vWFA_dom_sf"/>
</dbReference>
<reference evidence="7" key="1">
    <citation type="submission" date="2018-05" db="EMBL/GenBank/DDBJ databases">
        <authorList>
            <person name="Lanie J.A."/>
            <person name="Ng W.-L."/>
            <person name="Kazmierczak K.M."/>
            <person name="Andrzejewski T.M."/>
            <person name="Davidsen T.M."/>
            <person name="Wayne K.J."/>
            <person name="Tettelin H."/>
            <person name="Glass J.I."/>
            <person name="Rusch D."/>
            <person name="Podicherti R."/>
            <person name="Tsui H.-C.T."/>
            <person name="Winkler M.E."/>
        </authorList>
    </citation>
    <scope>NUCLEOTIDE SEQUENCE</scope>
</reference>
<name>A0A382REN5_9ZZZZ</name>
<feature type="non-terminal residue" evidence="7">
    <location>
        <position position="1"/>
    </location>
</feature>
<dbReference type="PANTHER" id="PTHR22550">
    <property type="entry name" value="SPORE GERMINATION PROTEIN"/>
    <property type="match status" value="1"/>
</dbReference>
<evidence type="ECO:0000256" key="4">
    <source>
        <dbReference type="ARBA" id="ARBA00023136"/>
    </source>
</evidence>
<keyword evidence="3 5" id="KW-1133">Transmembrane helix</keyword>
<dbReference type="Gene3D" id="3.40.50.410">
    <property type="entry name" value="von Willebrand factor, type A domain"/>
    <property type="match status" value="1"/>
</dbReference>
<dbReference type="InterPro" id="IPR002035">
    <property type="entry name" value="VWF_A"/>
</dbReference>
<dbReference type="CDD" id="cd01467">
    <property type="entry name" value="vWA_BatA_type"/>
    <property type="match status" value="1"/>
</dbReference>